<name>A0ABS6IGI2_9HYPH</name>
<feature type="region of interest" description="Disordered" evidence="1">
    <location>
        <begin position="56"/>
        <end position="78"/>
    </location>
</feature>
<evidence type="ECO:0000256" key="1">
    <source>
        <dbReference type="SAM" id="MobiDB-lite"/>
    </source>
</evidence>
<keyword evidence="4" id="KW-1185">Reference proteome</keyword>
<evidence type="ECO:0000259" key="2">
    <source>
        <dbReference type="Pfam" id="PF12728"/>
    </source>
</evidence>
<organism evidence="3 4">
    <name type="scientific">Reyranella humidisoli</name>
    <dbReference type="NCBI Taxonomy" id="2849149"/>
    <lineage>
        <taxon>Bacteria</taxon>
        <taxon>Pseudomonadati</taxon>
        <taxon>Pseudomonadota</taxon>
        <taxon>Alphaproteobacteria</taxon>
        <taxon>Hyphomicrobiales</taxon>
        <taxon>Reyranellaceae</taxon>
        <taxon>Reyranella</taxon>
    </lineage>
</organism>
<proteinExistence type="predicted"/>
<protein>
    <submittedName>
        <fullName evidence="3">Helix-turn-helix domain-containing protein</fullName>
    </submittedName>
</protein>
<sequence length="98" mass="10680">MTVAVAARRLGCDPTTVRALLVSRQLGGHRVGKGKNPRGIRVHLASIHDYIARHQIGGEPVNDNAQTQPISRRRQRSTVHDAAMAELLAMGITVRKTP</sequence>
<accession>A0ABS6IGI2</accession>
<reference evidence="3 4" key="1">
    <citation type="submission" date="2021-06" db="EMBL/GenBank/DDBJ databases">
        <authorList>
            <person name="Lee D.H."/>
        </authorList>
    </citation>
    <scope>NUCLEOTIDE SEQUENCE [LARGE SCALE GENOMIC DNA]</scope>
    <source>
        <strain evidence="3 4">MMS21-HV4-11</strain>
    </source>
</reference>
<evidence type="ECO:0000313" key="4">
    <source>
        <dbReference type="Proteomes" id="UP000727907"/>
    </source>
</evidence>
<dbReference type="Pfam" id="PF12728">
    <property type="entry name" value="HTH_17"/>
    <property type="match status" value="1"/>
</dbReference>
<dbReference type="Proteomes" id="UP000727907">
    <property type="component" value="Unassembled WGS sequence"/>
</dbReference>
<dbReference type="RefSeq" id="WP_216958067.1">
    <property type="nucleotide sequence ID" value="NZ_JAHOPB010000001.1"/>
</dbReference>
<dbReference type="InterPro" id="IPR041657">
    <property type="entry name" value="HTH_17"/>
</dbReference>
<feature type="domain" description="Helix-turn-helix" evidence="2">
    <location>
        <begin position="1"/>
        <end position="54"/>
    </location>
</feature>
<gene>
    <name evidence="3" type="ORF">KQ910_07905</name>
</gene>
<evidence type="ECO:0000313" key="3">
    <source>
        <dbReference type="EMBL" id="MBU8873684.1"/>
    </source>
</evidence>
<dbReference type="EMBL" id="JAHOPB010000001">
    <property type="protein sequence ID" value="MBU8873684.1"/>
    <property type="molecule type" value="Genomic_DNA"/>
</dbReference>
<comment type="caution">
    <text evidence="3">The sequence shown here is derived from an EMBL/GenBank/DDBJ whole genome shotgun (WGS) entry which is preliminary data.</text>
</comment>